<evidence type="ECO:0000313" key="4">
    <source>
        <dbReference type="Proteomes" id="UP000033483"/>
    </source>
</evidence>
<accession>A0A0F4ZM07</accession>
<keyword evidence="2" id="KW-0472">Membrane</keyword>
<keyword evidence="4" id="KW-1185">Reference proteome</keyword>
<proteinExistence type="predicted"/>
<dbReference type="PANTHER" id="PTHR36205">
    <property type="entry name" value="CHROMOSOME 19, WHOLE GENOME SHOTGUN SEQUENCE"/>
    <property type="match status" value="1"/>
</dbReference>
<comment type="caution">
    <text evidence="3">The sequence shown here is derived from an EMBL/GenBank/DDBJ whole genome shotgun (WGS) entry which is preliminary data.</text>
</comment>
<dbReference type="EMBL" id="LAEV01000051">
    <property type="protein sequence ID" value="KKA31146.1"/>
    <property type="molecule type" value="Genomic_DNA"/>
</dbReference>
<dbReference type="PANTHER" id="PTHR36205:SF1">
    <property type="entry name" value="MAJOR FACILITATOR SUPERFAMILY TRANSPORTER"/>
    <property type="match status" value="1"/>
</dbReference>
<feature type="transmembrane region" description="Helical" evidence="2">
    <location>
        <begin position="121"/>
        <end position="141"/>
    </location>
</feature>
<keyword evidence="2" id="KW-0812">Transmembrane</keyword>
<name>A0A0F4ZM07_9PEZI</name>
<dbReference type="AlphaFoldDB" id="A0A0F4ZM07"/>
<feature type="region of interest" description="Disordered" evidence="1">
    <location>
        <begin position="1"/>
        <end position="97"/>
    </location>
</feature>
<evidence type="ECO:0000256" key="1">
    <source>
        <dbReference type="SAM" id="MobiDB-lite"/>
    </source>
</evidence>
<sequence>MASFRRLPPFRLQNLGSGSASKRYPGNDNDDPSASASLPLYNPASPYSDRAEKFDNDDHDDDENDDEDQWEDFDDSPDVVRNMRRSDPRAAVRSYPSQSSAVRLPSVMMHRSSPYRVPGRIMRYLCMALALSVIGFIGLLVRASILENRSLVNGTHQAQLEKPAVWTLFPLLTRYYGGLKTLRAPTQVEPQYPMAVAQSQQRKEGESRSETPVSRAFDLKGVKQDGIQQCFIDADDKVSIPSIHVYDGRPHGFPNHVVGSYDLLSLTQDVCLDRYGRYAPYGLGYSSREGGLSAGEYGDVSGINTIWKDTPKVNWDNIDWANVQRRCYHKNAARFNVTKHYEGGPAGFFIDHVAENESNATSDGSIPRTALVLRCWDEYKWTADDILNMRALISEVSLASGGQYDVHLLVQVKNEAANPIWADPKVYKQRIIDTVPKEFQGMVTLWSETQMLAMYQGMHDTFPKGPDLPLHGVYRGLQMGLQIFASHHPEYEYFWQWEMDLHYIGHYLEFFTNVENWTRQQPRKGLWERNARFYLPKVHGSWEEFSKLAETQTTEGVPTPGGRKLNIGERLIWGPERPRDPSDWFEVDSDPVPPAHEDPAWGVGEEADLITFSPIFDPERTQWGLAADISGYKTDKGLPPRRAFITAASRMSKRLVTMMHRETAFKKHFAFPEMWPSTVALHHGYKAVYVPHPLFVDRAWDLLTFASTINRGKNGASGGAPTSVFGTQEQALGTASFFYRSDFAGNMYRAWMGLQSRFTTGQRFETTEDAAKSGDDVENMKGGEGRMCLPPMLLHPIKDVDIPVEKAPGKEEAAPEPEFDPGS</sequence>
<evidence type="ECO:0008006" key="5">
    <source>
        <dbReference type="Google" id="ProtNLM"/>
    </source>
</evidence>
<dbReference type="InterPro" id="IPR021822">
    <property type="entry name" value="DUF3405"/>
</dbReference>
<protein>
    <recommendedName>
        <fullName evidence="5">Glycosyl transferase CAP10 domain-containing protein</fullName>
    </recommendedName>
</protein>
<feature type="compositionally biased region" description="Basic and acidic residues" evidence="1">
    <location>
        <begin position="804"/>
        <end position="813"/>
    </location>
</feature>
<keyword evidence="2" id="KW-1133">Transmembrane helix</keyword>
<dbReference type="Pfam" id="PF11885">
    <property type="entry name" value="DUF3405"/>
    <property type="match status" value="1"/>
</dbReference>
<feature type="region of interest" description="Disordered" evidence="1">
    <location>
        <begin position="804"/>
        <end position="823"/>
    </location>
</feature>
<feature type="compositionally biased region" description="Acidic residues" evidence="1">
    <location>
        <begin position="814"/>
        <end position="823"/>
    </location>
</feature>
<dbReference type="OrthoDB" id="3353407at2759"/>
<gene>
    <name evidence="3" type="ORF">TD95_000578</name>
</gene>
<organism evidence="3 4">
    <name type="scientific">Thielaviopsis punctulata</name>
    <dbReference type="NCBI Taxonomy" id="72032"/>
    <lineage>
        <taxon>Eukaryota</taxon>
        <taxon>Fungi</taxon>
        <taxon>Dikarya</taxon>
        <taxon>Ascomycota</taxon>
        <taxon>Pezizomycotina</taxon>
        <taxon>Sordariomycetes</taxon>
        <taxon>Hypocreomycetidae</taxon>
        <taxon>Microascales</taxon>
        <taxon>Ceratocystidaceae</taxon>
        <taxon>Thielaviopsis</taxon>
    </lineage>
</organism>
<feature type="compositionally biased region" description="Acidic residues" evidence="1">
    <location>
        <begin position="57"/>
        <end position="77"/>
    </location>
</feature>
<reference evidence="3 4" key="1">
    <citation type="submission" date="2015-03" db="EMBL/GenBank/DDBJ databases">
        <authorList>
            <person name="Radwan O."/>
            <person name="Al-Naeli F.A."/>
            <person name="Rendon G.A."/>
            <person name="Fields C."/>
        </authorList>
    </citation>
    <scope>NUCLEOTIDE SEQUENCE [LARGE SCALE GENOMIC DNA]</scope>
    <source>
        <strain evidence="3">CR-DP1</strain>
    </source>
</reference>
<evidence type="ECO:0000313" key="3">
    <source>
        <dbReference type="EMBL" id="KKA31146.1"/>
    </source>
</evidence>
<dbReference type="Proteomes" id="UP000033483">
    <property type="component" value="Unassembled WGS sequence"/>
</dbReference>
<evidence type="ECO:0000256" key="2">
    <source>
        <dbReference type="SAM" id="Phobius"/>
    </source>
</evidence>